<protein>
    <submittedName>
        <fullName evidence="3">Uncharacterized protein</fullName>
    </submittedName>
</protein>
<sequence length="195" mass="22813">MVLAKRRLQELVRRRRARDHWRKALFGARMLSIMSRQFRRVHLHRLEQGQIELTAANEALQSQVQHLTAKLDSVEMDKQHLQRLVTSTAASLAEREARLQRLEAKIQSENKESLMLRIFKFFTCSSSSSVSSSRRQRKQSVDEDDESECSMTTCTSDESADDVTVQRVRITPPTKKKQHHQPPRNHVWKVSRFCF</sequence>
<reference evidence="3 4" key="1">
    <citation type="submission" date="2018-08" db="EMBL/GenBank/DDBJ databases">
        <title>Aphanomyces genome sequencing and annotation.</title>
        <authorList>
            <person name="Minardi D."/>
            <person name="Oidtmann B."/>
            <person name="Van Der Giezen M."/>
            <person name="Studholme D.J."/>
        </authorList>
    </citation>
    <scope>NUCLEOTIDE SEQUENCE [LARGE SCALE GENOMIC DNA]</scope>
    <source>
        <strain evidence="3 4">197901</strain>
    </source>
</reference>
<evidence type="ECO:0000256" key="1">
    <source>
        <dbReference type="SAM" id="Coils"/>
    </source>
</evidence>
<organism evidence="3 4">
    <name type="scientific">Aphanomyces astaci</name>
    <name type="common">Crayfish plague agent</name>
    <dbReference type="NCBI Taxonomy" id="112090"/>
    <lineage>
        <taxon>Eukaryota</taxon>
        <taxon>Sar</taxon>
        <taxon>Stramenopiles</taxon>
        <taxon>Oomycota</taxon>
        <taxon>Saprolegniomycetes</taxon>
        <taxon>Saprolegniales</taxon>
        <taxon>Verrucalvaceae</taxon>
        <taxon>Aphanomyces</taxon>
    </lineage>
</organism>
<proteinExistence type="predicted"/>
<comment type="caution">
    <text evidence="3">The sequence shown here is derived from an EMBL/GenBank/DDBJ whole genome shotgun (WGS) entry which is preliminary data.</text>
</comment>
<evidence type="ECO:0000313" key="4">
    <source>
        <dbReference type="Proteomes" id="UP000266196"/>
    </source>
</evidence>
<feature type="region of interest" description="Disordered" evidence="2">
    <location>
        <begin position="132"/>
        <end position="162"/>
    </location>
</feature>
<accession>A0A397FSF3</accession>
<dbReference type="EMBL" id="QUTE01004813">
    <property type="protein sequence ID" value="RHZ38470.1"/>
    <property type="molecule type" value="Genomic_DNA"/>
</dbReference>
<evidence type="ECO:0000313" key="3">
    <source>
        <dbReference type="EMBL" id="RHZ38470.1"/>
    </source>
</evidence>
<dbReference type="AlphaFoldDB" id="A0A397FSF3"/>
<feature type="coiled-coil region" evidence="1">
    <location>
        <begin position="57"/>
        <end position="112"/>
    </location>
</feature>
<evidence type="ECO:0000256" key="2">
    <source>
        <dbReference type="SAM" id="MobiDB-lite"/>
    </source>
</evidence>
<dbReference type="Proteomes" id="UP000266196">
    <property type="component" value="Unassembled WGS sequence"/>
</dbReference>
<dbReference type="VEuPathDB" id="FungiDB:H257_10838"/>
<keyword evidence="1" id="KW-0175">Coiled coil</keyword>
<gene>
    <name evidence="3" type="ORF">DYB31_011422</name>
</gene>
<name>A0A397FSF3_APHAT</name>